<protein>
    <recommendedName>
        <fullName evidence="3">Class I SAM-dependent methyltransferase</fullName>
    </recommendedName>
</protein>
<dbReference type="Proteomes" id="UP001279553">
    <property type="component" value="Unassembled WGS sequence"/>
</dbReference>
<comment type="caution">
    <text evidence="1">The sequence shown here is derived from an EMBL/GenBank/DDBJ whole genome shotgun (WGS) entry which is preliminary data.</text>
</comment>
<keyword evidence="2" id="KW-1185">Reference proteome</keyword>
<reference evidence="1 2" key="1">
    <citation type="submission" date="2023-11" db="EMBL/GenBank/DDBJ databases">
        <title>MicrobeMod: A computational toolkit for identifying prokaryotic methylation and restriction-modification with nanopore sequencing.</title>
        <authorList>
            <person name="Crits-Christoph A."/>
            <person name="Kang S.C."/>
            <person name="Lee H."/>
            <person name="Ostrov N."/>
        </authorList>
    </citation>
    <scope>NUCLEOTIDE SEQUENCE [LARGE SCALE GENOMIC DNA]</scope>
    <source>
        <strain evidence="1 2">DSMZ 700</strain>
    </source>
</reference>
<gene>
    <name evidence="1" type="ORF">SIL87_09380</name>
</gene>
<name>A0AAW9DPM9_ACIAO</name>
<dbReference type="Gene3D" id="3.40.50.150">
    <property type="entry name" value="Vaccinia Virus protein VP39"/>
    <property type="match status" value="1"/>
</dbReference>
<evidence type="ECO:0000313" key="2">
    <source>
        <dbReference type="Proteomes" id="UP001279553"/>
    </source>
</evidence>
<evidence type="ECO:0000313" key="1">
    <source>
        <dbReference type="EMBL" id="MDX5930973.1"/>
    </source>
</evidence>
<dbReference type="SUPFAM" id="SSF53335">
    <property type="entry name" value="S-adenosyl-L-methionine-dependent methyltransferases"/>
    <property type="match status" value="1"/>
</dbReference>
<dbReference type="EMBL" id="JAWXYB010000018">
    <property type="protein sequence ID" value="MDX5930973.1"/>
    <property type="molecule type" value="Genomic_DNA"/>
</dbReference>
<accession>A0AAW9DPM9</accession>
<dbReference type="InterPro" id="IPR029063">
    <property type="entry name" value="SAM-dependent_MTases_sf"/>
</dbReference>
<sequence>MSAATLPFATRQRLARQLAGDDQPPAEPADLIVPADQIGLIASHWPGISEALWLRAGGSDAAHLTEAMQHAIPRLKLDFTPFRIIEIGAGCGYRSVALAHAFPGATIASVEPFPANARLHALNTLPWRRIIGLRTAITAHPTRFTAIADPATGIPALRPDPRGGIGSMSLSDLHRLLGWDHADLLLIDQRVCPDLDDPDITAGFAGTRLVALRRTGENTETIIRHDVPSAAHGHPRPVFDLGGPPMKMARHNIAPDAWAFFPIGDTGFRLHPNPHGQQPPRLVLHITLAGERQLETQLRVNHEAANPVRFRITVTCETGIIATGETILPANSQQMVKVDLPPINAPATVEFSTEMAHAQSNGFAWAEVLGSGIR</sequence>
<dbReference type="AlphaFoldDB" id="A0AAW9DPM9"/>
<proteinExistence type="predicted"/>
<organism evidence="1 2">
    <name type="scientific">Acidiphilium acidophilum</name>
    <name type="common">Thiobacillus acidophilus</name>
    <dbReference type="NCBI Taxonomy" id="76588"/>
    <lineage>
        <taxon>Bacteria</taxon>
        <taxon>Pseudomonadati</taxon>
        <taxon>Pseudomonadota</taxon>
        <taxon>Alphaproteobacteria</taxon>
        <taxon>Acetobacterales</taxon>
        <taxon>Acidocellaceae</taxon>
        <taxon>Acidiphilium</taxon>
    </lineage>
</organism>
<evidence type="ECO:0008006" key="3">
    <source>
        <dbReference type="Google" id="ProtNLM"/>
    </source>
</evidence>
<dbReference type="RefSeq" id="WP_319613896.1">
    <property type="nucleotide sequence ID" value="NZ_JAWXYB010000018.1"/>
</dbReference>